<dbReference type="Proteomes" id="UP000535406">
    <property type="component" value="Unassembled WGS sequence"/>
</dbReference>
<proteinExistence type="predicted"/>
<dbReference type="EMBL" id="JACHIK010000003">
    <property type="protein sequence ID" value="MBB5041950.1"/>
    <property type="molecule type" value="Genomic_DNA"/>
</dbReference>
<protein>
    <submittedName>
        <fullName evidence="1">Uncharacterized protein</fullName>
    </submittedName>
</protein>
<gene>
    <name evidence="1" type="ORF">HNQ66_001333</name>
</gene>
<keyword evidence="2" id="KW-1185">Reference proteome</keyword>
<comment type="caution">
    <text evidence="1">The sequence shown here is derived from an EMBL/GenBank/DDBJ whole genome shotgun (WGS) entry which is preliminary data.</text>
</comment>
<sequence>MRLITTEEGLNINPAHVVQFTTLRSGQTKILLSTGGEQYVDTCSDDLRDLFIPVIKANSGFVAVFVDRLSDGTFHYRRRSVIAWQLRASGNYPLFEGYNEGDDDYVVIIDPAGGVYDSDHNLFASLEDWRKEYEAEQNEIAARGARAA</sequence>
<evidence type="ECO:0000313" key="2">
    <source>
        <dbReference type="Proteomes" id="UP000535406"/>
    </source>
</evidence>
<name>A0A7W7YT84_9HYPH</name>
<evidence type="ECO:0000313" key="1">
    <source>
        <dbReference type="EMBL" id="MBB5041950.1"/>
    </source>
</evidence>
<accession>A0A7W7YT84</accession>
<dbReference type="RefSeq" id="WP_184142083.1">
    <property type="nucleotide sequence ID" value="NZ_JACHIK010000003.1"/>
</dbReference>
<reference evidence="1 2" key="1">
    <citation type="submission" date="2020-08" db="EMBL/GenBank/DDBJ databases">
        <title>Genomic Encyclopedia of Type Strains, Phase IV (KMG-IV): sequencing the most valuable type-strain genomes for metagenomic binning, comparative biology and taxonomic classification.</title>
        <authorList>
            <person name="Goeker M."/>
        </authorList>
    </citation>
    <scope>NUCLEOTIDE SEQUENCE [LARGE SCALE GENOMIC DNA]</scope>
    <source>
        <strain evidence="1 2">DSM 21319</strain>
    </source>
</reference>
<organism evidence="1 2">
    <name type="scientific">Shinella fusca</name>
    <dbReference type="NCBI Taxonomy" id="544480"/>
    <lineage>
        <taxon>Bacteria</taxon>
        <taxon>Pseudomonadati</taxon>
        <taxon>Pseudomonadota</taxon>
        <taxon>Alphaproteobacteria</taxon>
        <taxon>Hyphomicrobiales</taxon>
        <taxon>Rhizobiaceae</taxon>
        <taxon>Shinella</taxon>
    </lineage>
</organism>
<dbReference type="AlphaFoldDB" id="A0A7W7YT84"/>